<accession>A0A0F9GHR9</accession>
<comment type="caution">
    <text evidence="1">The sequence shown here is derived from an EMBL/GenBank/DDBJ whole genome shotgun (WGS) entry which is preliminary data.</text>
</comment>
<name>A0A0F9GHR9_9ZZZZ</name>
<organism evidence="1">
    <name type="scientific">marine sediment metagenome</name>
    <dbReference type="NCBI Taxonomy" id="412755"/>
    <lineage>
        <taxon>unclassified sequences</taxon>
        <taxon>metagenomes</taxon>
        <taxon>ecological metagenomes</taxon>
    </lineage>
</organism>
<reference evidence="1" key="1">
    <citation type="journal article" date="2015" name="Nature">
        <title>Complex archaea that bridge the gap between prokaryotes and eukaryotes.</title>
        <authorList>
            <person name="Spang A."/>
            <person name="Saw J.H."/>
            <person name="Jorgensen S.L."/>
            <person name="Zaremba-Niedzwiedzka K."/>
            <person name="Martijn J."/>
            <person name="Lind A.E."/>
            <person name="van Eijk R."/>
            <person name="Schleper C."/>
            <person name="Guy L."/>
            <person name="Ettema T.J."/>
        </authorList>
    </citation>
    <scope>NUCLEOTIDE SEQUENCE</scope>
</reference>
<dbReference type="EMBL" id="LAZR01017960">
    <property type="protein sequence ID" value="KKL98278.1"/>
    <property type="molecule type" value="Genomic_DNA"/>
</dbReference>
<evidence type="ECO:0000313" key="1">
    <source>
        <dbReference type="EMBL" id="KKL98278.1"/>
    </source>
</evidence>
<gene>
    <name evidence="1" type="ORF">LCGC14_1826030</name>
</gene>
<sequence>MNKRDESRIVKTALEAAGFRARVGHGTGTSAWWLYISIDDISRSSEAVEIAQRVTARHGDYDGNINVFTL</sequence>
<dbReference type="AlphaFoldDB" id="A0A0F9GHR9"/>
<protein>
    <submittedName>
        <fullName evidence="1">Uncharacterized protein</fullName>
    </submittedName>
</protein>
<proteinExistence type="predicted"/>